<accession>A0A444YCL0</accession>
<dbReference type="EMBL" id="SDMP01000017">
    <property type="protein sequence ID" value="RYQ99652.1"/>
    <property type="molecule type" value="Genomic_DNA"/>
</dbReference>
<evidence type="ECO:0000313" key="2">
    <source>
        <dbReference type="EMBL" id="RYQ99652.1"/>
    </source>
</evidence>
<dbReference type="InterPro" id="IPR004252">
    <property type="entry name" value="Probable_transposase_24"/>
</dbReference>
<dbReference type="AlphaFoldDB" id="A0A444YCL0"/>
<evidence type="ECO:0000313" key="3">
    <source>
        <dbReference type="Proteomes" id="UP000289738"/>
    </source>
</evidence>
<dbReference type="Proteomes" id="UP000289738">
    <property type="component" value="Chromosome B07"/>
</dbReference>
<comment type="caution">
    <text evidence="2">The sequence shown here is derived from an EMBL/GenBank/DDBJ whole genome shotgun (WGS) entry which is preliminary data.</text>
</comment>
<keyword evidence="1" id="KW-0175">Coiled coil</keyword>
<organism evidence="2 3">
    <name type="scientific">Arachis hypogaea</name>
    <name type="common">Peanut</name>
    <dbReference type="NCBI Taxonomy" id="3818"/>
    <lineage>
        <taxon>Eukaryota</taxon>
        <taxon>Viridiplantae</taxon>
        <taxon>Streptophyta</taxon>
        <taxon>Embryophyta</taxon>
        <taxon>Tracheophyta</taxon>
        <taxon>Spermatophyta</taxon>
        <taxon>Magnoliopsida</taxon>
        <taxon>eudicotyledons</taxon>
        <taxon>Gunneridae</taxon>
        <taxon>Pentapetalae</taxon>
        <taxon>rosids</taxon>
        <taxon>fabids</taxon>
        <taxon>Fabales</taxon>
        <taxon>Fabaceae</taxon>
        <taxon>Papilionoideae</taxon>
        <taxon>50 kb inversion clade</taxon>
        <taxon>dalbergioids sensu lato</taxon>
        <taxon>Dalbergieae</taxon>
        <taxon>Pterocarpus clade</taxon>
        <taxon>Arachis</taxon>
    </lineage>
</organism>
<name>A0A444YCL0_ARAHY</name>
<dbReference type="Pfam" id="PF03004">
    <property type="entry name" value="Transposase_24"/>
    <property type="match status" value="1"/>
</dbReference>
<keyword evidence="3" id="KW-1185">Reference proteome</keyword>
<gene>
    <name evidence="2" type="ORF">Ahy_B07g087620</name>
</gene>
<reference evidence="2 3" key="1">
    <citation type="submission" date="2019-01" db="EMBL/GenBank/DDBJ databases">
        <title>Sequencing of cultivated peanut Arachis hypogaea provides insights into genome evolution and oil improvement.</title>
        <authorList>
            <person name="Chen X."/>
        </authorList>
    </citation>
    <scope>NUCLEOTIDE SEQUENCE [LARGE SCALE GENOMIC DNA]</scope>
    <source>
        <strain evidence="3">cv. Fuhuasheng</strain>
        <tissue evidence="2">Leaves</tissue>
    </source>
</reference>
<sequence>MGRRIQLMLEDVHEGRDHLTTWLRPEIKKALLVYWETDAGFRHRVSPTELRASAWSSKYTGSSTTFMKTKGRLSKSLDCEPTLAETFKYTHTLKENKARFAYQRSQDYYESYRQRLEAATQQSQQSGENAVDSFVASVVDPDVVWRETALAPYKNRLYRLTSLFASSICTSMLRPSSGSATS</sequence>
<proteinExistence type="predicted"/>
<evidence type="ECO:0000256" key="1">
    <source>
        <dbReference type="SAM" id="Coils"/>
    </source>
</evidence>
<feature type="coiled-coil region" evidence="1">
    <location>
        <begin position="102"/>
        <end position="129"/>
    </location>
</feature>
<protein>
    <submittedName>
        <fullName evidence="2">Uncharacterized protein</fullName>
    </submittedName>
</protein>